<gene>
    <name evidence="8" type="ORF">GLV81_17015</name>
</gene>
<dbReference type="InterPro" id="IPR033985">
    <property type="entry name" value="SusD-like_N"/>
</dbReference>
<name>A0A6I6GWV0_9BACT</name>
<evidence type="ECO:0000259" key="7">
    <source>
        <dbReference type="Pfam" id="PF14322"/>
    </source>
</evidence>
<dbReference type="InterPro" id="IPR012944">
    <property type="entry name" value="SusD_RagB_dom"/>
</dbReference>
<reference evidence="8 9" key="1">
    <citation type="submission" date="2019-11" db="EMBL/GenBank/DDBJ databases">
        <authorList>
            <person name="Im W.T."/>
        </authorList>
    </citation>
    <scope>NUCLEOTIDE SEQUENCE [LARGE SCALE GENOMIC DNA]</scope>
    <source>
        <strain evidence="8 9">SB-02</strain>
    </source>
</reference>
<evidence type="ECO:0000256" key="2">
    <source>
        <dbReference type="ARBA" id="ARBA00006275"/>
    </source>
</evidence>
<dbReference type="Gene3D" id="1.25.40.390">
    <property type="match status" value="1"/>
</dbReference>
<feature type="domain" description="RagB/SusD" evidence="6">
    <location>
        <begin position="359"/>
        <end position="483"/>
    </location>
</feature>
<keyword evidence="4" id="KW-0472">Membrane</keyword>
<evidence type="ECO:0000313" key="8">
    <source>
        <dbReference type="EMBL" id="QGW29589.1"/>
    </source>
</evidence>
<dbReference type="InterPro" id="IPR011990">
    <property type="entry name" value="TPR-like_helical_dom_sf"/>
</dbReference>
<keyword evidence="9" id="KW-1185">Reference proteome</keyword>
<keyword evidence="3" id="KW-0732">Signal</keyword>
<dbReference type="KEGG" id="fls:GLV81_17015"/>
<comment type="subcellular location">
    <subcellularLocation>
        <location evidence="1">Cell outer membrane</location>
    </subcellularLocation>
</comment>
<dbReference type="Pfam" id="PF07980">
    <property type="entry name" value="SusD_RagB"/>
    <property type="match status" value="1"/>
</dbReference>
<comment type="similarity">
    <text evidence="2">Belongs to the SusD family.</text>
</comment>
<evidence type="ECO:0000256" key="3">
    <source>
        <dbReference type="ARBA" id="ARBA00022729"/>
    </source>
</evidence>
<organism evidence="8 9">
    <name type="scientific">Phnomibacter ginsenosidimutans</name>
    <dbReference type="NCBI Taxonomy" id="2676868"/>
    <lineage>
        <taxon>Bacteria</taxon>
        <taxon>Pseudomonadati</taxon>
        <taxon>Bacteroidota</taxon>
        <taxon>Chitinophagia</taxon>
        <taxon>Chitinophagales</taxon>
        <taxon>Chitinophagaceae</taxon>
        <taxon>Phnomibacter</taxon>
    </lineage>
</organism>
<dbReference type="Pfam" id="PF14322">
    <property type="entry name" value="SusD-like_3"/>
    <property type="match status" value="1"/>
</dbReference>
<feature type="domain" description="SusD-like N-terminal" evidence="7">
    <location>
        <begin position="67"/>
        <end position="240"/>
    </location>
</feature>
<evidence type="ECO:0000259" key="6">
    <source>
        <dbReference type="Pfam" id="PF07980"/>
    </source>
</evidence>
<dbReference type="EMBL" id="CP046566">
    <property type="protein sequence ID" value="QGW29589.1"/>
    <property type="molecule type" value="Genomic_DNA"/>
</dbReference>
<evidence type="ECO:0000256" key="5">
    <source>
        <dbReference type="ARBA" id="ARBA00023237"/>
    </source>
</evidence>
<dbReference type="AlphaFoldDB" id="A0A6I6GWV0"/>
<evidence type="ECO:0000256" key="4">
    <source>
        <dbReference type="ARBA" id="ARBA00023136"/>
    </source>
</evidence>
<dbReference type="GO" id="GO:0009279">
    <property type="term" value="C:cell outer membrane"/>
    <property type="evidence" value="ECO:0007669"/>
    <property type="project" value="UniProtKB-SubCell"/>
</dbReference>
<dbReference type="SUPFAM" id="SSF48452">
    <property type="entry name" value="TPR-like"/>
    <property type="match status" value="1"/>
</dbReference>
<proteinExistence type="inferred from homology"/>
<dbReference type="RefSeq" id="WP_157479941.1">
    <property type="nucleotide sequence ID" value="NZ_CP046566.1"/>
</dbReference>
<keyword evidence="5" id="KW-0998">Cell outer membrane</keyword>
<dbReference type="CDD" id="cd08977">
    <property type="entry name" value="SusD"/>
    <property type="match status" value="1"/>
</dbReference>
<dbReference type="Proteomes" id="UP000426027">
    <property type="component" value="Chromosome"/>
</dbReference>
<evidence type="ECO:0000256" key="1">
    <source>
        <dbReference type="ARBA" id="ARBA00004442"/>
    </source>
</evidence>
<protein>
    <submittedName>
        <fullName evidence="8">RagB/SusD family nutrient uptake outer membrane protein</fullName>
    </submittedName>
</protein>
<evidence type="ECO:0000313" key="9">
    <source>
        <dbReference type="Proteomes" id="UP000426027"/>
    </source>
</evidence>
<sequence>MKRIFLNIAAATVLFQLASCKKDEFLNPVPTNQISDLSAFDSELRIEGQVKALYATIKNAGLYGGRLQVFNDIRGVDFVNERTNVVTGFDVYNYGPANSSGNSVEAVWSRAYYAINLANVFLAGMDSKGESVVGATKANAYRAEARLVRALCYHAMVNLYARPFWDGNGSKPGLPLRLTPNTGSANFDMARNTVAEVYTQILNDLNFAETNLPLTNANATQNVIRAHKNTAIALKVRVLLGMRRYADVITEANKLVPATAPFVAPTGVRHALNASFNTTFTNYTTVESILSMPFYSNEAPGTQNQLGFYFRHDSQAGGGAEYSVNPAGVYADANWKAGDARRAQILMAANKPWLNKYTTAAPYTDWAPVLRYPEVLLSLAEAITRSTNTVDARAIALLNAVRGRSDASTVFAAGDFANADALANAILTERRIEFLGEGLAGFDNTRLGLPLPAKPGVTAVPATGQNYIWPIPASELQLNALMTDN</sequence>
<accession>A0A6I6GWV0</accession>